<accession>A0AA38PS52</accession>
<dbReference type="Proteomes" id="UP001163850">
    <property type="component" value="Unassembled WGS sequence"/>
</dbReference>
<name>A0AA38PS52_9AGAR</name>
<gene>
    <name evidence="1" type="ORF">F5890DRAFT_1557444</name>
</gene>
<protein>
    <submittedName>
        <fullName evidence="1">Uncharacterized protein</fullName>
    </submittedName>
</protein>
<comment type="caution">
    <text evidence="1">The sequence shown here is derived from an EMBL/GenBank/DDBJ whole genome shotgun (WGS) entry which is preliminary data.</text>
</comment>
<proteinExistence type="predicted"/>
<sequence>MSLTSGYSDTGSISCTVATCTSFESPPFEVEMFWMLEAPSALSGGGGGGATTCTSIAQLLRAIAKQLLADAVFHAARPLHLLYSFRNPHGIRMATARDIPHFMQSLCLPIMGFSMLASMLDCALSAAVSPTWMPQENEMIYPRNSLTPGAPYFPKLSHFILILEVPLQFASVPCTRIAVETLLLPLALQIRVADMGQRSSEENTAESFYSKAHAIEASIAQELLPPSALLRSCTLVRSEDTVNNGIKVPLPPSANAQDLSNLAEIYTPPGSLVGPTVSAPEILCFSVPVSPPLPFPILPGGFCIFAATSLGLDLFPAIKSSEGCRRRLLWDGIRNHQSVCDILRQAGCCNLKNLKGGYELPSGKMIQYCSILQELGWGCQLFLHKLNSYNWCREFANTHCWDPALLPSKSAPVHLACIVKWKNDKALLQLFSVALTLPQSLSVTLTLPQSLSVALTLPQLFSAMAEKRRREGKRKEQHGKHQALVKYAAVELCTEAPSVHTAHKMLPALQYLQIAILTQAVTAAPLPQERPTPLSEHGKNEGV</sequence>
<dbReference type="EMBL" id="MU802165">
    <property type="protein sequence ID" value="KAJ3980698.1"/>
    <property type="molecule type" value="Genomic_DNA"/>
</dbReference>
<dbReference type="AlphaFoldDB" id="A0AA38PS52"/>
<evidence type="ECO:0000313" key="1">
    <source>
        <dbReference type="EMBL" id="KAJ3980698.1"/>
    </source>
</evidence>
<organism evidence="1 2">
    <name type="scientific">Lentinula detonsa</name>
    <dbReference type="NCBI Taxonomy" id="2804962"/>
    <lineage>
        <taxon>Eukaryota</taxon>
        <taxon>Fungi</taxon>
        <taxon>Dikarya</taxon>
        <taxon>Basidiomycota</taxon>
        <taxon>Agaricomycotina</taxon>
        <taxon>Agaricomycetes</taxon>
        <taxon>Agaricomycetidae</taxon>
        <taxon>Agaricales</taxon>
        <taxon>Marasmiineae</taxon>
        <taxon>Omphalotaceae</taxon>
        <taxon>Lentinula</taxon>
    </lineage>
</organism>
<evidence type="ECO:0000313" key="2">
    <source>
        <dbReference type="Proteomes" id="UP001163850"/>
    </source>
</evidence>
<reference evidence="1" key="1">
    <citation type="submission" date="2022-08" db="EMBL/GenBank/DDBJ databases">
        <authorList>
            <consortium name="DOE Joint Genome Institute"/>
            <person name="Min B."/>
            <person name="Riley R."/>
            <person name="Sierra-Patev S."/>
            <person name="Naranjo-Ortiz M."/>
            <person name="Looney B."/>
            <person name="Konkel Z."/>
            <person name="Slot J.C."/>
            <person name="Sakamoto Y."/>
            <person name="Steenwyk J.L."/>
            <person name="Rokas A."/>
            <person name="Carro J."/>
            <person name="Camarero S."/>
            <person name="Ferreira P."/>
            <person name="Molpeceres G."/>
            <person name="Ruiz-Duenas F.J."/>
            <person name="Serrano A."/>
            <person name="Henrissat B."/>
            <person name="Drula E."/>
            <person name="Hughes K.W."/>
            <person name="Mata J.L."/>
            <person name="Ishikawa N.K."/>
            <person name="Vargas-Isla R."/>
            <person name="Ushijima S."/>
            <person name="Smith C.A."/>
            <person name="Ahrendt S."/>
            <person name="Andreopoulos W."/>
            <person name="He G."/>
            <person name="Labutti K."/>
            <person name="Lipzen A."/>
            <person name="Ng V."/>
            <person name="Sandor L."/>
            <person name="Barry K."/>
            <person name="Martinez A.T."/>
            <person name="Xiao Y."/>
            <person name="Gibbons J.G."/>
            <person name="Terashima K."/>
            <person name="Hibbett D.S."/>
            <person name="Grigoriev I.V."/>
        </authorList>
    </citation>
    <scope>NUCLEOTIDE SEQUENCE</scope>
    <source>
        <strain evidence="1">TFB7829</strain>
    </source>
</reference>